<feature type="compositionally biased region" description="Basic and acidic residues" evidence="2">
    <location>
        <begin position="726"/>
        <end position="749"/>
    </location>
</feature>
<name>A0A0R3UHT7_MESCO</name>
<proteinExistence type="predicted"/>
<evidence type="ECO:0000256" key="1">
    <source>
        <dbReference type="SAM" id="Coils"/>
    </source>
</evidence>
<reference evidence="5" key="2">
    <citation type="submission" date="2019-11" db="UniProtKB">
        <authorList>
            <consortium name="WormBaseParasite"/>
        </authorList>
    </citation>
    <scope>IDENTIFICATION</scope>
</reference>
<organism evidence="3 4">
    <name type="scientific">Mesocestoides corti</name>
    <name type="common">Flatworm</name>
    <dbReference type="NCBI Taxonomy" id="53468"/>
    <lineage>
        <taxon>Eukaryota</taxon>
        <taxon>Metazoa</taxon>
        <taxon>Spiralia</taxon>
        <taxon>Lophotrochozoa</taxon>
        <taxon>Platyhelminthes</taxon>
        <taxon>Cestoda</taxon>
        <taxon>Eucestoda</taxon>
        <taxon>Cyclophyllidea</taxon>
        <taxon>Mesocestoididae</taxon>
        <taxon>Mesocestoides</taxon>
    </lineage>
</organism>
<feature type="compositionally biased region" description="Polar residues" evidence="2">
    <location>
        <begin position="1488"/>
        <end position="1507"/>
    </location>
</feature>
<feature type="region of interest" description="Disordered" evidence="2">
    <location>
        <begin position="73"/>
        <end position="92"/>
    </location>
</feature>
<feature type="compositionally biased region" description="Low complexity" evidence="2">
    <location>
        <begin position="2162"/>
        <end position="2176"/>
    </location>
</feature>
<feature type="compositionally biased region" description="Low complexity" evidence="2">
    <location>
        <begin position="687"/>
        <end position="697"/>
    </location>
</feature>
<evidence type="ECO:0000313" key="4">
    <source>
        <dbReference type="Proteomes" id="UP000267029"/>
    </source>
</evidence>
<dbReference type="Proteomes" id="UP000267029">
    <property type="component" value="Unassembled WGS sequence"/>
</dbReference>
<dbReference type="OrthoDB" id="10440523at2759"/>
<dbReference type="WBParaSite" id="MCU_002847-RA">
    <property type="protein sequence ID" value="MCU_002847-RA"/>
    <property type="gene ID" value="MCU_002847"/>
</dbReference>
<evidence type="ECO:0000313" key="3">
    <source>
        <dbReference type="EMBL" id="VDD80934.1"/>
    </source>
</evidence>
<feature type="region of interest" description="Disordered" evidence="2">
    <location>
        <begin position="1137"/>
        <end position="1160"/>
    </location>
</feature>
<feature type="region of interest" description="Disordered" evidence="2">
    <location>
        <begin position="1581"/>
        <end position="1608"/>
    </location>
</feature>
<accession>A0A0R3UHT7</accession>
<feature type="compositionally biased region" description="Polar residues" evidence="2">
    <location>
        <begin position="1888"/>
        <end position="1925"/>
    </location>
</feature>
<feature type="compositionally biased region" description="Basic and acidic residues" evidence="2">
    <location>
        <begin position="698"/>
        <end position="707"/>
    </location>
</feature>
<keyword evidence="4" id="KW-1185">Reference proteome</keyword>
<feature type="region of interest" description="Disordered" evidence="2">
    <location>
        <begin position="687"/>
        <end position="765"/>
    </location>
</feature>
<feature type="region of interest" description="Disordered" evidence="2">
    <location>
        <begin position="1438"/>
        <end position="1507"/>
    </location>
</feature>
<feature type="compositionally biased region" description="Polar residues" evidence="2">
    <location>
        <begin position="481"/>
        <end position="503"/>
    </location>
</feature>
<feature type="compositionally biased region" description="Basic and acidic residues" evidence="2">
    <location>
        <begin position="1592"/>
        <end position="1603"/>
    </location>
</feature>
<feature type="compositionally biased region" description="Polar residues" evidence="2">
    <location>
        <begin position="1448"/>
        <end position="1480"/>
    </location>
</feature>
<feature type="region of interest" description="Disordered" evidence="2">
    <location>
        <begin position="1621"/>
        <end position="1678"/>
    </location>
</feature>
<feature type="coiled-coil region" evidence="1">
    <location>
        <begin position="1990"/>
        <end position="2061"/>
    </location>
</feature>
<feature type="region of interest" description="Disordered" evidence="2">
    <location>
        <begin position="134"/>
        <end position="161"/>
    </location>
</feature>
<reference evidence="3 4" key="1">
    <citation type="submission" date="2018-10" db="EMBL/GenBank/DDBJ databases">
        <authorList>
            <consortium name="Pathogen Informatics"/>
        </authorList>
    </citation>
    <scope>NUCLEOTIDE SEQUENCE [LARGE SCALE GENOMIC DNA]</scope>
</reference>
<feature type="region of interest" description="Disordered" evidence="2">
    <location>
        <begin position="2307"/>
        <end position="2326"/>
    </location>
</feature>
<gene>
    <name evidence="3" type="ORF">MCOS_LOCUS6937</name>
</gene>
<dbReference type="EMBL" id="UXSR01005309">
    <property type="protein sequence ID" value="VDD80934.1"/>
    <property type="molecule type" value="Genomic_DNA"/>
</dbReference>
<sequence length="2462" mass="269832">MEGDSEAENTPHNQDYDNAHNNRYSIQKCAERVPASLEIQNLDDEEWNPATMNTESSILGEYLEVQRWATPEKTNSNRGSVTHRRSTHRSACNRSTLETEISVSSVTQQKDVIAEINIDFNKVHRPCPQIAEVDTGTPETCNKRKSRHRLSEDPQAHSKSSICKTVKSFSQTVPLTPSNPTHHVAFISRDSEAEPTIKEDCKDGQDIIRTTLMELKESVNIIVQELCSQSRAPRCESEIWEEIQDVKAQLCELSMDLKGRSPIGISPEPISRPSSSAVDAELSLKKEIEEFKSSIHQLSAEVRSSLVASSNKGSEGNLSRENSMQQCTGSVELSAKVDCVPSACNEVTVPNACEEIQLEADLLQCSSKETDPGVSKQPTEANQAEQLSLPASEAHRGSVNQFVLNKLGELQTTIDQLKSTDPAYLDNAKQDILDALSKARASVHSNEKDPCAERASTMATPDAEASEDIARCHEVHDCQDGRTSVNSLGSGGRNSRVQTPRNQPENHTKSLDRALEVLGDMENLLDPKHCVLSKPACPRALDLVSQIKELMKSSITPQVPNHHHHHHPNCPSHGVNRHMNCRSASPRSGPRHCMHEGRCPNHKGCRANLSKRPNPCAKRVCNPKPCAAKVSCMEDHHQQMDPRDSVTTQVLRMLTDLRCELQPLESGMKEAALATLEEIRDIIRSLQPDQQQQQQSQSDDKTPDKALFRSSRSSYGPHSRMSPVDEESKVDSQHQLPNDRHPEDRDGGRRSLTKSGGNPPLAASLPQACSAPELCQSEGNQLGSPTIGNIRDRIMSLVCKREEISREDANKNLLGILCDMEKVLNGVEAGTTNSHLDPTARASNISRQQCDEPIELQSIHSKIDDSDKGYCPITETAELQYLISELYQVVQPFTQPAKSPRYDMESQLQGLVDGVKYALHTGGADLNTLEKMGNILECMTCELCRQGPVSPKIVAEIGEVLQVIRDTTTGAGHVTSKANDASMMRTDVGESCEQKVIKTLNNIKQSIREFESSFFEQSEPVLSPSRENTDLGKVDADSRRTCSMISGQNKLEEEKSQVPGMKDSFPVPADSKISLILVELRGIVQTLETEGSLLRNSTVTKITNTFSQIEGVLKANPQNASVLADIKQSLVNLGEKSGAASGLKDADSGRRGANNNSHQQNWNNFVEFETEIEDSLYSPASNYIERIQGDVTPSRCSVSEESSPRLLNPAELSRILKDVLSSNNSKSDISAKIMKLLEDLRETLEEATTTSNASVRRSTIRDVENVLNQIVIWWDEQEFADRCASANHRICCKGRSDPSKILRELVNSIQALKECNEESSKCTRPSLKIDCVDTPECTSASETQSCNSSRTHCPLPRQGGSVCCQKPIPECYRAMQQAENGRSVCSIGASCSASNPPQSCLLKGQAELSLTSLNDSECSKQADEEHVCDGETVEACGGQEVPSEPQLRGQQTSQRSPTNRESPLSFSVGSGRSTDASLNKQVAGASVVSRSSKAGESPRTTGTPKGTFLFTESNLPANALQKNSATRGPSSVSAVPYISEEPPSRHHSDIEEVVGLGQGRVSSPVLAREQRNIDVFQSMSVSERPSNMSRDGISHPDYPDHRASGSTRLQRLSDKFRHNLSSLTSKLRGSKEIEEEGATGRGRSTKTLSSRLINSIRSLSPRSRSSESGVRAEGEVTMPRDNDVDELTETLRYTMGSVPGAPNCDLASLCSKVAAMLPEGRSTVKSTARNGKLSGSMESVISEEILRSRGLPAHESPGSPEALCAKVVAMGPEGKEILKAAIDRTSKMNAGRSRGSCRSPCRIEPTNRCGSRRNNTTHSDVGGCCTTLRPPKPCPVAFSVDTGSSCDKDQRQAADLETKAALDESQLNQRPERVSSLDEFGEARPLGSSVSGQVRPSNSYRRSRLNIKSVSRSPSQALSLPQDGSENSGIWNALNEIRHSIQVIENKDTSATSPDVINMLSEVRDSIHNLNTIHQDKLAEGSQAQVLDALAGVRMTVNEIEEKFEDAQEQANEELMTMLDVVRQSIRAVEEVKLQNADLTNQQIMEALNDTRQSVMRMERKSMVSQADVGPEVGHLLQDIRYSIRALETHRSKQKNTLEPGMVSVLQDIKSGINRIQDRKSMMASIAQRPSVNMFVVNGSKKTVGPDIPTDITGSRRSTDGASTRRSSSRNSATKSPVFRRQSSGGSFSVDGKTLSQGNANVLKILEDIQQSIQQISQAPPPSVNAGDQNYTEVKESLLELQQNMRLLMERQPAALDQLQSKFEVGQLQQLSEELADIRCGMKSIIETIPSIVEAARSDQGIFEKYTKREPSPPRNGTFTNVEGRELDTGSPICQKVLEMLEEIQQERAFENEMLNCIRGSLTPSPPPAPRACQQKVASTPSLSMPPVALWKTEPVYHDASQWSRPHSNLAQAICRPVTSPNQLPPAFTLSFAGPPPKPLDMGQPMIINIDGRTYRCSKLPK</sequence>
<evidence type="ECO:0000256" key="2">
    <source>
        <dbReference type="SAM" id="MobiDB-lite"/>
    </source>
</evidence>
<feature type="region of interest" description="Disordered" evidence="2">
    <location>
        <begin position="2137"/>
        <end position="2193"/>
    </location>
</feature>
<feature type="compositionally biased region" description="Low complexity" evidence="2">
    <location>
        <begin position="1648"/>
        <end position="1668"/>
    </location>
</feature>
<keyword evidence="1" id="KW-0175">Coiled coil</keyword>
<protein>
    <submittedName>
        <fullName evidence="5">Fibrous sheath-interacting protein 1</fullName>
    </submittedName>
</protein>
<feature type="region of interest" description="Disordered" evidence="2">
    <location>
        <begin position="1862"/>
        <end position="1925"/>
    </location>
</feature>
<feature type="region of interest" description="Disordered" evidence="2">
    <location>
        <begin position="480"/>
        <end position="508"/>
    </location>
</feature>
<evidence type="ECO:0000313" key="5">
    <source>
        <dbReference type="WBParaSite" id="MCU_002847-RA"/>
    </source>
</evidence>